<evidence type="ECO:0000313" key="1">
    <source>
        <dbReference type="EMBL" id="KAK2089827.1"/>
    </source>
</evidence>
<proteinExistence type="predicted"/>
<organism evidence="1 2">
    <name type="scientific">Saguinus oedipus</name>
    <name type="common">Cotton-top tamarin</name>
    <name type="synonym">Oedipomidas oedipus</name>
    <dbReference type="NCBI Taxonomy" id="9490"/>
    <lineage>
        <taxon>Eukaryota</taxon>
        <taxon>Metazoa</taxon>
        <taxon>Chordata</taxon>
        <taxon>Craniata</taxon>
        <taxon>Vertebrata</taxon>
        <taxon>Euteleostomi</taxon>
        <taxon>Mammalia</taxon>
        <taxon>Eutheria</taxon>
        <taxon>Euarchontoglires</taxon>
        <taxon>Primates</taxon>
        <taxon>Haplorrhini</taxon>
        <taxon>Platyrrhini</taxon>
        <taxon>Cebidae</taxon>
        <taxon>Callitrichinae</taxon>
        <taxon>Saguinus</taxon>
    </lineage>
</organism>
<keyword evidence="2" id="KW-1185">Reference proteome</keyword>
<reference evidence="1 2" key="1">
    <citation type="submission" date="2023-05" db="EMBL/GenBank/DDBJ databases">
        <title>B98-5 Cell Line De Novo Hybrid Assembly: An Optical Mapping Approach.</title>
        <authorList>
            <person name="Kananen K."/>
            <person name="Auerbach J.A."/>
            <person name="Kautto E."/>
            <person name="Blachly J.S."/>
        </authorList>
    </citation>
    <scope>NUCLEOTIDE SEQUENCE [LARGE SCALE GENOMIC DNA]</scope>
    <source>
        <strain evidence="1">B95-8</strain>
        <tissue evidence="1">Cell line</tissue>
    </source>
</reference>
<feature type="non-terminal residue" evidence="1">
    <location>
        <position position="87"/>
    </location>
</feature>
<name>A0ABQ9U0A3_SAGOE</name>
<sequence length="87" mass="9976">MGLQVVPQPDRSLLILASEWPHPELEHLKTAVCPEAWELQGSLATLQWQVWEPQGTLCYSVRCILQRLVQQTVESIPSERHCITCRL</sequence>
<evidence type="ECO:0000313" key="2">
    <source>
        <dbReference type="Proteomes" id="UP001266305"/>
    </source>
</evidence>
<gene>
    <name evidence="1" type="ORF">P7K49_032493</name>
</gene>
<accession>A0ABQ9U0A3</accession>
<comment type="caution">
    <text evidence="1">The sequence shown here is derived from an EMBL/GenBank/DDBJ whole genome shotgun (WGS) entry which is preliminary data.</text>
</comment>
<dbReference type="EMBL" id="JASSZA010000018">
    <property type="protein sequence ID" value="KAK2089827.1"/>
    <property type="molecule type" value="Genomic_DNA"/>
</dbReference>
<dbReference type="Proteomes" id="UP001266305">
    <property type="component" value="Unassembled WGS sequence"/>
</dbReference>
<protein>
    <submittedName>
        <fullName evidence="1">Uncharacterized protein</fullName>
    </submittedName>
</protein>